<dbReference type="GO" id="GO:0090729">
    <property type="term" value="F:toxin activity"/>
    <property type="evidence" value="ECO:0007669"/>
    <property type="project" value="UniProtKB-KW"/>
</dbReference>
<evidence type="ECO:0000313" key="3">
    <source>
        <dbReference type="EMBL" id="XBV47212.1"/>
    </source>
</evidence>
<dbReference type="AlphaFoldDB" id="A0AAU7U2Y9"/>
<dbReference type="GO" id="GO:0003824">
    <property type="term" value="F:catalytic activity"/>
    <property type="evidence" value="ECO:0007669"/>
    <property type="project" value="UniProtKB-ARBA"/>
</dbReference>
<evidence type="ECO:0000256" key="2">
    <source>
        <dbReference type="SAM" id="MobiDB-lite"/>
    </source>
</evidence>
<sequence length="193" mass="20438">MNSRVNDKDNLTLTSQQDRASYYSKQSSIGFSASIYVPPICAGVPVQGSASMSGSKIYNDYASVQQQSGITAGDNGYNIFVGNHTQLGGAIIASSATPDKNHLSTGTLGWTDIENHANSGANGFSVAVSGSMGKPPRRRLTATSTTFRNPGSPSRRVATRCLWPRCSRQRTAQVRGLTAPSHLAPSRSAIQSE</sequence>
<dbReference type="EMBL" id="CP158293">
    <property type="protein sequence ID" value="XBV47212.1"/>
    <property type="molecule type" value="Genomic_DNA"/>
</dbReference>
<name>A0AAU7U2Y9_9GAMM</name>
<organism evidence="3">
    <name type="scientific">Pantoea sp. BJ2</name>
    <dbReference type="NCBI Taxonomy" id="3141322"/>
    <lineage>
        <taxon>Bacteria</taxon>
        <taxon>Pseudomonadati</taxon>
        <taxon>Pseudomonadota</taxon>
        <taxon>Gammaproteobacteria</taxon>
        <taxon>Enterobacterales</taxon>
        <taxon>Erwiniaceae</taxon>
        <taxon>Pantoea</taxon>
    </lineage>
</organism>
<reference evidence="3" key="1">
    <citation type="submission" date="2024-06" db="EMBL/GenBank/DDBJ databases">
        <title>Multiomics insights into the TNT degradation mechanism by Pantoea sp. BJ2 isolated from an ammunition destruction site.</title>
        <authorList>
            <person name="Luo J."/>
        </authorList>
    </citation>
    <scope>NUCLEOTIDE SEQUENCE</scope>
    <source>
        <strain evidence="3">BJ2</strain>
        <plasmid evidence="3">plasmindA</plasmid>
    </source>
</reference>
<gene>
    <name evidence="3" type="ORF">AAF463_20340</name>
</gene>
<keyword evidence="3" id="KW-0614">Plasmid</keyword>
<keyword evidence="1" id="KW-0800">Toxin</keyword>
<dbReference type="RefSeq" id="WP_350262335.1">
    <property type="nucleotide sequence ID" value="NZ_CP158293.1"/>
</dbReference>
<dbReference type="Pfam" id="PF13332">
    <property type="entry name" value="Fil_haemagg_2"/>
    <property type="match status" value="1"/>
</dbReference>
<proteinExistence type="predicted"/>
<evidence type="ECO:0000256" key="1">
    <source>
        <dbReference type="ARBA" id="ARBA00022656"/>
    </source>
</evidence>
<dbReference type="InterPro" id="IPR025157">
    <property type="entry name" value="Hemagglutinin_rpt"/>
</dbReference>
<geneLocation type="plasmid" evidence="3">
    <name>plasmindA</name>
</geneLocation>
<protein>
    <submittedName>
        <fullName evidence="3">Hemagglutinin repeat-containing protein</fullName>
    </submittedName>
</protein>
<accession>A0AAU7U2Y9</accession>
<feature type="region of interest" description="Disordered" evidence="2">
    <location>
        <begin position="173"/>
        <end position="193"/>
    </location>
</feature>